<evidence type="ECO:0000256" key="8">
    <source>
        <dbReference type="SAM" id="MobiDB-lite"/>
    </source>
</evidence>
<evidence type="ECO:0000313" key="11">
    <source>
        <dbReference type="Proteomes" id="UP000529417"/>
    </source>
</evidence>
<evidence type="ECO:0000256" key="2">
    <source>
        <dbReference type="ARBA" id="ARBA00022475"/>
    </source>
</evidence>
<dbReference type="PANTHER" id="PTHR42781">
    <property type="entry name" value="SPERMIDINE/PUTRESCINE IMPORT ATP-BINDING PROTEIN POTA"/>
    <property type="match status" value="1"/>
</dbReference>
<dbReference type="InterPro" id="IPR027417">
    <property type="entry name" value="P-loop_NTPase"/>
</dbReference>
<dbReference type="SMART" id="SM00382">
    <property type="entry name" value="AAA"/>
    <property type="match status" value="1"/>
</dbReference>
<reference evidence="10 11" key="1">
    <citation type="journal article" date="2000" name="Arch. Microbiol.">
        <title>Rhodobaca bogoriensis gen. nov. and sp. nov., an alkaliphilic purple nonsulfur bacterium from African Rift Valley soda lakes.</title>
        <authorList>
            <person name="Milford A.D."/>
            <person name="Achenbach L.A."/>
            <person name="Jung D.O."/>
            <person name="Madigan M.T."/>
        </authorList>
    </citation>
    <scope>NUCLEOTIDE SEQUENCE [LARGE SCALE GENOMIC DNA]</scope>
    <source>
        <strain evidence="10 11">2376</strain>
    </source>
</reference>
<protein>
    <submittedName>
        <fullName evidence="10">ATP-binding cassette domain-containing protein</fullName>
    </submittedName>
</protein>
<evidence type="ECO:0000259" key="9">
    <source>
        <dbReference type="PROSITE" id="PS50893"/>
    </source>
</evidence>
<keyword evidence="1" id="KW-0813">Transport</keyword>
<dbReference type="EMBL" id="JACBXS010000024">
    <property type="protein sequence ID" value="NYS25728.1"/>
    <property type="molecule type" value="Genomic_DNA"/>
</dbReference>
<keyword evidence="6" id="KW-1278">Translocase</keyword>
<keyword evidence="11" id="KW-1185">Reference proteome</keyword>
<dbReference type="InterPro" id="IPR050093">
    <property type="entry name" value="ABC_SmlMolc_Importer"/>
</dbReference>
<dbReference type="PANTHER" id="PTHR42781:SF1">
    <property type="entry name" value="THIAMINE IMPORT ATP-BINDING PROTEIN THIQ"/>
    <property type="match status" value="1"/>
</dbReference>
<dbReference type="PROSITE" id="PS00211">
    <property type="entry name" value="ABC_TRANSPORTER_1"/>
    <property type="match status" value="1"/>
</dbReference>
<feature type="region of interest" description="Disordered" evidence="8">
    <location>
        <begin position="228"/>
        <end position="249"/>
    </location>
</feature>
<evidence type="ECO:0000256" key="1">
    <source>
        <dbReference type="ARBA" id="ARBA00022448"/>
    </source>
</evidence>
<organism evidence="10 11">
    <name type="scientific">Rhabdonatronobacter sediminivivens</name>
    <dbReference type="NCBI Taxonomy" id="2743469"/>
    <lineage>
        <taxon>Bacteria</taxon>
        <taxon>Pseudomonadati</taxon>
        <taxon>Pseudomonadota</taxon>
        <taxon>Alphaproteobacteria</taxon>
        <taxon>Rhodobacterales</taxon>
        <taxon>Paracoccaceae</taxon>
        <taxon>Rhabdonatronobacter</taxon>
    </lineage>
</organism>
<evidence type="ECO:0000256" key="4">
    <source>
        <dbReference type="ARBA" id="ARBA00022741"/>
    </source>
</evidence>
<keyword evidence="7" id="KW-0472">Membrane</keyword>
<dbReference type="InterPro" id="IPR003593">
    <property type="entry name" value="AAA+_ATPase"/>
</dbReference>
<dbReference type="PROSITE" id="PS50893">
    <property type="entry name" value="ABC_TRANSPORTER_2"/>
    <property type="match status" value="1"/>
</dbReference>
<accession>A0A7Z0I0N6</accession>
<dbReference type="AlphaFoldDB" id="A0A7Z0I0N6"/>
<evidence type="ECO:0000313" key="10">
    <source>
        <dbReference type="EMBL" id="NYS25728.1"/>
    </source>
</evidence>
<dbReference type="Gene3D" id="3.40.50.300">
    <property type="entry name" value="P-loop containing nucleotide triphosphate hydrolases"/>
    <property type="match status" value="1"/>
</dbReference>
<sequence>MLQLDGVTIVQGDFRLEADLTLESGARVAVLGPSGAGKSTLLGAIAGFVPLSTGRVTLDGEDLSTLAPGARPLSILFQDNNLFPHLSAAQNVALGLRPSLRLTGTEQEKVDAALERVGLELLGGRRPAQLSGGQQSRVALARALLRRRPLLLLDEPFAALGPALKTEMLALVREILNETGAMLLMVTHDPEDARAIASQAIVVTEGEAARPAPLAALLDNPPDALASYLGRRRGAEPNAAHEGDDHSAG</sequence>
<gene>
    <name evidence="10" type="ORF">HUK65_12065</name>
</gene>
<feature type="compositionally biased region" description="Basic and acidic residues" evidence="8">
    <location>
        <begin position="233"/>
        <end position="249"/>
    </location>
</feature>
<evidence type="ECO:0000256" key="6">
    <source>
        <dbReference type="ARBA" id="ARBA00022967"/>
    </source>
</evidence>
<comment type="caution">
    <text evidence="10">The sequence shown here is derived from an EMBL/GenBank/DDBJ whole genome shotgun (WGS) entry which is preliminary data.</text>
</comment>
<dbReference type="InterPro" id="IPR017871">
    <property type="entry name" value="ABC_transporter-like_CS"/>
</dbReference>
<keyword evidence="3" id="KW-0997">Cell inner membrane</keyword>
<keyword evidence="5 10" id="KW-0067">ATP-binding</keyword>
<dbReference type="SUPFAM" id="SSF52540">
    <property type="entry name" value="P-loop containing nucleoside triphosphate hydrolases"/>
    <property type="match status" value="1"/>
</dbReference>
<dbReference type="Proteomes" id="UP000529417">
    <property type="component" value="Unassembled WGS sequence"/>
</dbReference>
<dbReference type="GO" id="GO:0005524">
    <property type="term" value="F:ATP binding"/>
    <property type="evidence" value="ECO:0007669"/>
    <property type="project" value="UniProtKB-KW"/>
</dbReference>
<dbReference type="Pfam" id="PF00005">
    <property type="entry name" value="ABC_tran"/>
    <property type="match status" value="1"/>
</dbReference>
<dbReference type="RefSeq" id="WP_179906527.1">
    <property type="nucleotide sequence ID" value="NZ_JACBXS010000024.1"/>
</dbReference>
<feature type="domain" description="ABC transporter" evidence="9">
    <location>
        <begin position="2"/>
        <end position="230"/>
    </location>
</feature>
<dbReference type="InterPro" id="IPR003439">
    <property type="entry name" value="ABC_transporter-like_ATP-bd"/>
</dbReference>
<evidence type="ECO:0000256" key="5">
    <source>
        <dbReference type="ARBA" id="ARBA00022840"/>
    </source>
</evidence>
<proteinExistence type="predicted"/>
<keyword evidence="4" id="KW-0547">Nucleotide-binding</keyword>
<evidence type="ECO:0000256" key="3">
    <source>
        <dbReference type="ARBA" id="ARBA00022519"/>
    </source>
</evidence>
<evidence type="ECO:0000256" key="7">
    <source>
        <dbReference type="ARBA" id="ARBA00023136"/>
    </source>
</evidence>
<name>A0A7Z0I0N6_9RHOB</name>
<dbReference type="GO" id="GO:0016887">
    <property type="term" value="F:ATP hydrolysis activity"/>
    <property type="evidence" value="ECO:0007669"/>
    <property type="project" value="InterPro"/>
</dbReference>
<keyword evidence="2" id="KW-1003">Cell membrane</keyword>